<feature type="region of interest" description="Disordered" evidence="2">
    <location>
        <begin position="1456"/>
        <end position="1475"/>
    </location>
</feature>
<keyword evidence="1" id="KW-0863">Zinc-finger</keyword>
<evidence type="ECO:0000313" key="4">
    <source>
        <dbReference type="EMBL" id="KAL2915668.1"/>
    </source>
</evidence>
<feature type="region of interest" description="Disordered" evidence="2">
    <location>
        <begin position="31"/>
        <end position="106"/>
    </location>
</feature>
<keyword evidence="1" id="KW-0479">Metal-binding</keyword>
<keyword evidence="1" id="KW-0862">Zinc</keyword>
<comment type="caution">
    <text evidence="4">The sequence shown here is derived from an EMBL/GenBank/DDBJ whole genome shotgun (WGS) entry which is preliminary data.</text>
</comment>
<feature type="compositionally biased region" description="Basic and acidic residues" evidence="2">
    <location>
        <begin position="31"/>
        <end position="51"/>
    </location>
</feature>
<sequence length="1946" mass="212928">MSDPLSTLAEANEALERERQAAEQRRRIDELAQRRADEQRRVQLEHERRLFQPEPAPAPPLQRLNSSSSSSTSRLQLLETLSDDDDDDDVGADDADGGELGRPRILRMSDMEAFEAASDSLPPASEAAIAAAAAVTPISVSSLGLHSALDEAAVPGTAGAPGTLGVRSRLPAARPNSRLKQQPASRSHRWSAPPAPPADVQPFVTLSQDKVSDLLAALDDSSDNVHDLGSSSSSIQVTDADGGGVLQRAAFRSSQRSLADIERDFKSAMVPEMDILDTPKAVLKTTVDRLAQLRQEILNMDARSQSSQLVQDAGTQLLEKIGREMLLYEQFIDMDARLALEEIMREPIEEIDEVESIMLGSDASRSSGSMLEGSRLAAKQRSVDTFRSSFSIPSLADNRRMSASSSQYFLSRSPGSNNVPSINSNDSLSRIPDDAVISVPPGPFDFVKWTKLRKLSVSLFSEAFVRQVGVPTVLTVNSGIAIGTSKSVVLLYDLAQNLLGILGDSSPAQSSLYGAATAVVMSMDHKLVFVGHARGFVVAWDAVRRVPVKVIAPITDTELQSGKRDGHVSGSAVLHLAVPSKSSFISADDRGGAFLHTLARGIMLTSVKSVRIHGRPLDDVAHRSLPTTIYALDALAPTAARHPCDLYRFIAIATPYKMAVMSMKPVPQIHFRVAWDLGDPDATGLSRRPVDIACLHWWSPILHKDGSSAGQPRLAYSSRNSLSLLTLAWSATDTDKSKRKIEFRVNGSTKLPENIVSLRWLNESTLALLTKSEKLVTVNAATLTQIESVDVSSYHLVVQPSFHKPLELFNMPVELAYGGSICVYKGRAVMLSKDQIVIASLLPWNDRIAALIRVGNFRDAFAMAVSFFRADAKFAVVGLPRDASACATRVGEHVASLVLNYVSMCLSGYDPANNEDLATYRQVADTVFDTSIAIGRLDLLFGEVYDRFVEAGLGAIFLEFLEPYVLSDRVRVITNPSVVQALITHFLRQSWLERLEQVLLHLDPSTLDIHQILLLCRQQSLYNALIYVYNTVLHDYVTPLVELLLLCDPQQEADASASPTAHAVAAVFTHTDSPQHKQSGIYVLLVYLAYTLTGLAFPIGVMQPDEAARAKSDIYSFLFSPVHIHHPGTNSDVLGVEPFPYLRLLVYADVDELIKTLGTVFEDAALTDGVPWTERSLATTGQAGHAAMMAFRHSWVSGITRQMIIDVLLSIIDSLESPHGSSDAIAALPPGRSASAIAIALYAFIARCFGKYRMHLRLSDALLGRMLSALCDSASGDAKPEREISILAIYASGSPALSLSSRLSAHERAALLDKYERAGLWRVYEHVARTFGQYGLVLRALVKDERRIHEAFQVMRDMLDSGTLTYQQSLDVKQSIMDYLEPLAELDGPATASLIADFWPSEHDNVMDMLSHTPRLVYAYLKGLVAPAQFTPEQRAVVLPSAALVIDITEQPASKPARPLSMVSTTGRKPAQQHPTQPAEYFDRFIRLMCRFDPAQVHPYLVWLGDTYEGFPYTVATVIDVVREHEITDAAAWILERTGDFAGALQVLIASLRKLADAVIDAESRAESDASPPPTAAAAASRLAVLSQLELAIGVCERASLALEDLDQRELWSMLLTEVYFQLPRSQLPTAARDILAHGEPQAGALGLSGATSPARSGSPVLSLPSSSSPMQLQLTTHGTPMRRADPGAEAENPDDLQTVGTGEFFFALARRVMNAVVAHVSLPSIIYKIVQTQQGARLADHRDLIFSMLDSHLYHRELFQAATRIIAADSYRLLASTYAAKTRGFRPARGQCEACRRLLHVRAMFEHEHDENVVVFACRHAFHRSCLETALQAQADRLGIEFYEDYGLWCPICGRRRKDLRKHLKGKGKVVLKSMPDIAGGFKDTPHQLELKFARIRQIESRAVPMIDVLRALAPAHAFSGRAGHAEDLGDVVDMNDGDVDMDRI</sequence>
<name>A0ABR4N815_9FUNG</name>
<dbReference type="InterPro" id="IPR013083">
    <property type="entry name" value="Znf_RING/FYVE/PHD"/>
</dbReference>
<evidence type="ECO:0000256" key="1">
    <source>
        <dbReference type="PROSITE-ProRule" id="PRU00175"/>
    </source>
</evidence>
<dbReference type="PANTHER" id="PTHR12616">
    <property type="entry name" value="VACUOLAR PROTEIN SORTING VPS41"/>
    <property type="match status" value="1"/>
</dbReference>
<dbReference type="InterPro" id="IPR025941">
    <property type="entry name" value="Vps8_central_dom"/>
</dbReference>
<proteinExistence type="predicted"/>
<dbReference type="SMART" id="SM00184">
    <property type="entry name" value="RING"/>
    <property type="match status" value="1"/>
</dbReference>
<organism evidence="4 5">
    <name type="scientific">Polyrhizophydium stewartii</name>
    <dbReference type="NCBI Taxonomy" id="2732419"/>
    <lineage>
        <taxon>Eukaryota</taxon>
        <taxon>Fungi</taxon>
        <taxon>Fungi incertae sedis</taxon>
        <taxon>Chytridiomycota</taxon>
        <taxon>Chytridiomycota incertae sedis</taxon>
        <taxon>Chytridiomycetes</taxon>
        <taxon>Rhizophydiales</taxon>
        <taxon>Rhizophydiales incertae sedis</taxon>
        <taxon>Polyrhizophydium</taxon>
    </lineage>
</organism>
<dbReference type="PROSITE" id="PS50089">
    <property type="entry name" value="ZF_RING_2"/>
    <property type="match status" value="1"/>
</dbReference>
<accession>A0ABR4N815</accession>
<evidence type="ECO:0000259" key="3">
    <source>
        <dbReference type="PROSITE" id="PS50089"/>
    </source>
</evidence>
<dbReference type="Proteomes" id="UP001527925">
    <property type="component" value="Unassembled WGS sequence"/>
</dbReference>
<dbReference type="EMBL" id="JADGIZ020000022">
    <property type="protein sequence ID" value="KAL2915668.1"/>
    <property type="molecule type" value="Genomic_DNA"/>
</dbReference>
<dbReference type="Pfam" id="PF23410">
    <property type="entry name" value="Beta-prop_VPS8"/>
    <property type="match status" value="1"/>
</dbReference>
<feature type="domain" description="RING-type" evidence="3">
    <location>
        <begin position="1793"/>
        <end position="1854"/>
    </location>
</feature>
<dbReference type="SUPFAM" id="SSF57850">
    <property type="entry name" value="RING/U-box"/>
    <property type="match status" value="1"/>
</dbReference>
<dbReference type="Pfam" id="PF12816">
    <property type="entry name" value="TPR_Vps8"/>
    <property type="match status" value="1"/>
</dbReference>
<feature type="region of interest" description="Disordered" evidence="2">
    <location>
        <begin position="1646"/>
        <end position="1695"/>
    </location>
</feature>
<feature type="compositionally biased region" description="Acidic residues" evidence="2">
    <location>
        <begin position="81"/>
        <end position="97"/>
    </location>
</feature>
<protein>
    <recommendedName>
        <fullName evidence="3">RING-type domain-containing protein</fullName>
    </recommendedName>
</protein>
<reference evidence="4 5" key="1">
    <citation type="submission" date="2023-09" db="EMBL/GenBank/DDBJ databases">
        <title>Pangenome analysis of Batrachochytrium dendrobatidis and related Chytrids.</title>
        <authorList>
            <person name="Yacoub M.N."/>
            <person name="Stajich J.E."/>
            <person name="James T.Y."/>
        </authorList>
    </citation>
    <scope>NUCLEOTIDE SEQUENCE [LARGE SCALE GENOMIC DNA]</scope>
    <source>
        <strain evidence="4 5">JEL0888</strain>
    </source>
</reference>
<dbReference type="InterPro" id="IPR045111">
    <property type="entry name" value="Vps41/Vps8"/>
</dbReference>
<feature type="compositionally biased region" description="Low complexity" evidence="2">
    <location>
        <begin position="1657"/>
        <end position="1670"/>
    </location>
</feature>
<evidence type="ECO:0000313" key="5">
    <source>
        <dbReference type="Proteomes" id="UP001527925"/>
    </source>
</evidence>
<keyword evidence="5" id="KW-1185">Reference proteome</keyword>
<gene>
    <name evidence="4" type="ORF">HK105_204853</name>
</gene>
<evidence type="ECO:0000256" key="2">
    <source>
        <dbReference type="SAM" id="MobiDB-lite"/>
    </source>
</evidence>
<dbReference type="InterPro" id="IPR001841">
    <property type="entry name" value="Znf_RING"/>
</dbReference>
<feature type="region of interest" description="Disordered" evidence="2">
    <location>
        <begin position="158"/>
        <end position="201"/>
    </location>
</feature>
<feature type="compositionally biased region" description="Low complexity" evidence="2">
    <location>
        <begin position="61"/>
        <end position="80"/>
    </location>
</feature>
<dbReference type="Gene3D" id="3.30.40.10">
    <property type="entry name" value="Zinc/RING finger domain, C3HC4 (zinc finger)"/>
    <property type="match status" value="1"/>
</dbReference>
<dbReference type="PANTHER" id="PTHR12616:SF8">
    <property type="entry name" value="VACUOLAR PROTEIN SORTING-ASSOCIATED PROTEIN 8 HOMOLOG"/>
    <property type="match status" value="1"/>
</dbReference>